<organism evidence="3 4">
    <name type="scientific">Microthlaspi erraticum</name>
    <dbReference type="NCBI Taxonomy" id="1685480"/>
    <lineage>
        <taxon>Eukaryota</taxon>
        <taxon>Viridiplantae</taxon>
        <taxon>Streptophyta</taxon>
        <taxon>Embryophyta</taxon>
        <taxon>Tracheophyta</taxon>
        <taxon>Spermatophyta</taxon>
        <taxon>Magnoliopsida</taxon>
        <taxon>eudicotyledons</taxon>
        <taxon>Gunneridae</taxon>
        <taxon>Pentapetalae</taxon>
        <taxon>rosids</taxon>
        <taxon>malvids</taxon>
        <taxon>Brassicales</taxon>
        <taxon>Brassicaceae</taxon>
        <taxon>Coluteocarpeae</taxon>
        <taxon>Microthlaspi</taxon>
    </lineage>
</organism>
<evidence type="ECO:0000256" key="2">
    <source>
        <dbReference type="SAM" id="SignalP"/>
    </source>
</evidence>
<name>A0A6D2K3Y7_9BRAS</name>
<reference evidence="3" key="1">
    <citation type="submission" date="2020-01" db="EMBL/GenBank/DDBJ databases">
        <authorList>
            <person name="Mishra B."/>
        </authorList>
    </citation>
    <scope>NUCLEOTIDE SEQUENCE [LARGE SCALE GENOMIC DNA]</scope>
</reference>
<dbReference type="EMBL" id="CACVBM020001352">
    <property type="protein sequence ID" value="CAA7046701.1"/>
    <property type="molecule type" value="Genomic_DNA"/>
</dbReference>
<keyword evidence="2" id="KW-0732">Signal</keyword>
<protein>
    <recommendedName>
        <fullName evidence="5">Glycine-rich protein</fullName>
    </recommendedName>
</protein>
<evidence type="ECO:0000313" key="4">
    <source>
        <dbReference type="Proteomes" id="UP000467841"/>
    </source>
</evidence>
<accession>A0A6D2K3Y7</accession>
<evidence type="ECO:0000313" key="3">
    <source>
        <dbReference type="EMBL" id="CAA7046701.1"/>
    </source>
</evidence>
<evidence type="ECO:0008006" key="5">
    <source>
        <dbReference type="Google" id="ProtNLM"/>
    </source>
</evidence>
<gene>
    <name evidence="3" type="ORF">MERR_LOCUS33936</name>
</gene>
<feature type="chain" id="PRO_5025369460" description="Glycine-rich protein" evidence="2">
    <location>
        <begin position="20"/>
        <end position="144"/>
    </location>
</feature>
<evidence type="ECO:0000256" key="1">
    <source>
        <dbReference type="SAM" id="MobiDB-lite"/>
    </source>
</evidence>
<dbReference type="AlphaFoldDB" id="A0A6D2K3Y7"/>
<proteinExistence type="predicted"/>
<feature type="region of interest" description="Disordered" evidence="1">
    <location>
        <begin position="104"/>
        <end position="123"/>
    </location>
</feature>
<keyword evidence="4" id="KW-1185">Reference proteome</keyword>
<feature type="signal peptide" evidence="2">
    <location>
        <begin position="1"/>
        <end position="19"/>
    </location>
</feature>
<comment type="caution">
    <text evidence="3">The sequence shown here is derived from an EMBL/GenBank/DDBJ whole genome shotgun (WGS) entry which is preliminary data.</text>
</comment>
<dbReference type="Proteomes" id="UP000467841">
    <property type="component" value="Unassembled WGS sequence"/>
</dbReference>
<sequence length="144" mass="13821">MNATKFVVLLFIGVVCTTANVGARKLEEVPKEAKLGISIPETATTNSVGTQLSVSIGNYVGGQGYSNSNADNGAGGASSSTSNAGSGYSSGYLLADGTNENAYLGASAGGQGNSNAEAGAGGAASGGYGSGYGSNYGGGQTTSP</sequence>